<name>A0A3N4Z5E8_9MICO</name>
<dbReference type="AlphaFoldDB" id="A0A3N4Z5E8"/>
<comment type="caution">
    <text evidence="2">The sequence shown here is derived from an EMBL/GenBank/DDBJ whole genome shotgun (WGS) entry which is preliminary data.</text>
</comment>
<evidence type="ECO:0000313" key="2">
    <source>
        <dbReference type="EMBL" id="RPF21148.1"/>
    </source>
</evidence>
<gene>
    <name evidence="2" type="ORF">EDD34_1767</name>
</gene>
<evidence type="ECO:0000313" key="3">
    <source>
        <dbReference type="Proteomes" id="UP000280501"/>
    </source>
</evidence>
<dbReference type="EMBL" id="RKQZ01000001">
    <property type="protein sequence ID" value="RPF21148.1"/>
    <property type="molecule type" value="Genomic_DNA"/>
</dbReference>
<organism evidence="2 3">
    <name type="scientific">Myceligenerans xiligouense</name>
    <dbReference type="NCBI Taxonomy" id="253184"/>
    <lineage>
        <taxon>Bacteria</taxon>
        <taxon>Bacillati</taxon>
        <taxon>Actinomycetota</taxon>
        <taxon>Actinomycetes</taxon>
        <taxon>Micrococcales</taxon>
        <taxon>Promicromonosporaceae</taxon>
        <taxon>Myceligenerans</taxon>
    </lineage>
</organism>
<sequence>MHLTRSRAGKAFVIVLALIGSLLVNTFGATAAQAATARNGVCESGEICFYYNSNNAGSISDHAASDLGNYGTDPATCYVFRTAGRNGYNQCIKNNVASVWNRTGKTVRVHYNSYYGGAYDAVAAGAKRNLKAAVKNNNASHDVKPFRSSDSCKNSFGNPRTCAGAVSWAKGKIGAAGWGGLCDRFMANAYGWSNSGSHTAYIHWTQIPSTHKHGGDRTVPAGGLAFFSGGSSGAGHVMISIGGGEFVSNDINGYNTISKTTIAQIENRWGQHYLGWAQPWFKINH</sequence>
<reference evidence="2 3" key="1">
    <citation type="submission" date="2018-11" db="EMBL/GenBank/DDBJ databases">
        <title>Sequencing the genomes of 1000 actinobacteria strains.</title>
        <authorList>
            <person name="Klenk H.-P."/>
        </authorList>
    </citation>
    <scope>NUCLEOTIDE SEQUENCE [LARGE SCALE GENOMIC DNA]</scope>
    <source>
        <strain evidence="2 3">DSM 15700</strain>
    </source>
</reference>
<keyword evidence="3" id="KW-1185">Reference proteome</keyword>
<dbReference type="Pfam" id="PF03995">
    <property type="entry name" value="Inhibitor_I36"/>
    <property type="match status" value="1"/>
</dbReference>
<evidence type="ECO:0000256" key="1">
    <source>
        <dbReference type="SAM" id="SignalP"/>
    </source>
</evidence>
<proteinExistence type="predicted"/>
<feature type="signal peptide" evidence="1">
    <location>
        <begin position="1"/>
        <end position="31"/>
    </location>
</feature>
<feature type="chain" id="PRO_5038655273" evidence="1">
    <location>
        <begin position="32"/>
        <end position="285"/>
    </location>
</feature>
<keyword evidence="1" id="KW-0732">Signal</keyword>
<accession>A0A3N4Z5E8</accession>
<dbReference type="Proteomes" id="UP000280501">
    <property type="component" value="Unassembled WGS sequence"/>
</dbReference>
<protein>
    <submittedName>
        <fullName evidence="2">Peptidase inhibitor family I36</fullName>
    </submittedName>
</protein>
<dbReference type="RefSeq" id="WP_211341531.1">
    <property type="nucleotide sequence ID" value="NZ_RKQZ01000001.1"/>
</dbReference>